<keyword evidence="3" id="KW-0808">Transferase</keyword>
<dbReference type="SUPFAM" id="SSF57850">
    <property type="entry name" value="RING/U-box"/>
    <property type="match status" value="1"/>
</dbReference>
<organism evidence="12 13">
    <name type="scientific">Chauna torquata</name>
    <name type="common">Southern screamer</name>
    <dbReference type="NCBI Taxonomy" id="30388"/>
    <lineage>
        <taxon>Eukaryota</taxon>
        <taxon>Metazoa</taxon>
        <taxon>Chordata</taxon>
        <taxon>Craniata</taxon>
        <taxon>Vertebrata</taxon>
        <taxon>Euteleostomi</taxon>
        <taxon>Archelosauria</taxon>
        <taxon>Archosauria</taxon>
        <taxon>Dinosauria</taxon>
        <taxon>Saurischia</taxon>
        <taxon>Theropoda</taxon>
        <taxon>Coelurosauria</taxon>
        <taxon>Aves</taxon>
        <taxon>Neognathae</taxon>
        <taxon>Galloanserae</taxon>
        <taxon>Anseriformes</taxon>
        <taxon>Anhimidae</taxon>
        <taxon>Chauna</taxon>
    </lineage>
</organism>
<evidence type="ECO:0000256" key="9">
    <source>
        <dbReference type="PROSITE-ProRule" id="PRU00175"/>
    </source>
</evidence>
<keyword evidence="4" id="KW-0479">Metal-binding</keyword>
<dbReference type="PROSITE" id="PS00518">
    <property type="entry name" value="ZF_RING_1"/>
    <property type="match status" value="1"/>
</dbReference>
<dbReference type="Pfam" id="PF13920">
    <property type="entry name" value="zf-C3HC4_3"/>
    <property type="match status" value="1"/>
</dbReference>
<keyword evidence="13" id="KW-1185">Reference proteome</keyword>
<keyword evidence="8" id="KW-0804">Transcription</keyword>
<feature type="domain" description="RING-type" evidence="11">
    <location>
        <begin position="9"/>
        <end position="48"/>
    </location>
</feature>
<keyword evidence="12" id="KW-0436">Ligase</keyword>
<evidence type="ECO:0000256" key="7">
    <source>
        <dbReference type="ARBA" id="ARBA00023015"/>
    </source>
</evidence>
<dbReference type="InterPro" id="IPR017907">
    <property type="entry name" value="Znf_RING_CS"/>
</dbReference>
<dbReference type="GO" id="GO:0000209">
    <property type="term" value="P:protein polyubiquitination"/>
    <property type="evidence" value="ECO:0007669"/>
    <property type="project" value="TreeGrafter"/>
</dbReference>
<dbReference type="GO" id="GO:0006513">
    <property type="term" value="P:protein monoubiquitination"/>
    <property type="evidence" value="ECO:0007669"/>
    <property type="project" value="TreeGrafter"/>
</dbReference>
<feature type="non-terminal residue" evidence="12">
    <location>
        <position position="1"/>
    </location>
</feature>
<feature type="region of interest" description="Disordered" evidence="10">
    <location>
        <begin position="192"/>
        <end position="314"/>
    </location>
</feature>
<evidence type="ECO:0000256" key="3">
    <source>
        <dbReference type="ARBA" id="ARBA00022679"/>
    </source>
</evidence>
<comment type="caution">
    <text evidence="12">The sequence shown here is derived from an EMBL/GenBank/DDBJ whole genome shotgun (WGS) entry which is preliminary data.</text>
</comment>
<sequence length="314" mass="34123">MDVASDWTCPLCGQRRDDVAYFTPCLHQLCYGCALRWAKKNPSCPLCRETIVTIKYSVRAADDYLECAVADPAEHMDDSQQDEQGGVGPVLRAPERSFPPEVWAAFFREHPGNIEPLLAWLQQELEMISGSEWWEVVAGQSTIVGFLCLYGLDEEVLVRVLRPCLKNHTVPFVVRLIAVAVQLYGTEIRRQQDHRDARAAGGQEDSPASSPGHASSPRGTRAPGPGRSASTAGPSAEELPGVPGGGPGHPPTAPVAAEEEEEPPEERGQAAAASPSAQGRDRSPGAPRRPPKRRASSSPQDSPQPRKRPPRRQH</sequence>
<dbReference type="GO" id="GO:0061630">
    <property type="term" value="F:ubiquitin protein ligase activity"/>
    <property type="evidence" value="ECO:0007669"/>
    <property type="project" value="UniProtKB-EC"/>
</dbReference>
<protein>
    <recommendedName>
        <fullName evidence="2">RING-type E3 ubiquitin transferase</fullName>
        <ecNumber evidence="2">2.3.2.27</ecNumber>
    </recommendedName>
</protein>
<evidence type="ECO:0000256" key="8">
    <source>
        <dbReference type="ARBA" id="ARBA00023163"/>
    </source>
</evidence>
<keyword evidence="6" id="KW-0862">Zinc</keyword>
<name>A0A7L0JQA5_CHATO</name>
<dbReference type="PANTHER" id="PTHR46077">
    <property type="entry name" value="E3 UBIQUITIN-PROTEIN LIGASE TOPORS"/>
    <property type="match status" value="1"/>
</dbReference>
<dbReference type="EMBL" id="VXAL01003142">
    <property type="protein sequence ID" value="NXK45957.1"/>
    <property type="molecule type" value="Genomic_DNA"/>
</dbReference>
<evidence type="ECO:0000256" key="5">
    <source>
        <dbReference type="ARBA" id="ARBA00022771"/>
    </source>
</evidence>
<comment type="catalytic activity">
    <reaction evidence="1">
        <text>S-ubiquitinyl-[E2 ubiquitin-conjugating enzyme]-L-cysteine + [acceptor protein]-L-lysine = [E2 ubiquitin-conjugating enzyme]-L-cysteine + N(6)-ubiquitinyl-[acceptor protein]-L-lysine.</text>
        <dbReference type="EC" id="2.3.2.27"/>
    </reaction>
</comment>
<dbReference type="Gene3D" id="3.30.40.10">
    <property type="entry name" value="Zinc/RING finger domain, C3HC4 (zinc finger)"/>
    <property type="match status" value="1"/>
</dbReference>
<accession>A0A7L0JQA5</accession>
<proteinExistence type="predicted"/>
<keyword evidence="5 9" id="KW-0863">Zinc-finger</keyword>
<dbReference type="InterPro" id="IPR018527">
    <property type="entry name" value="Rubredoxin_Fe_BS"/>
</dbReference>
<reference evidence="12 13" key="1">
    <citation type="submission" date="2019-09" db="EMBL/GenBank/DDBJ databases">
        <title>Bird 10,000 Genomes (B10K) Project - Family phase.</title>
        <authorList>
            <person name="Zhang G."/>
        </authorList>
    </citation>
    <scope>NUCLEOTIDE SEQUENCE [LARGE SCALE GENOMIC DNA]</scope>
    <source>
        <strain evidence="12">B10K-DU-011-36</strain>
        <tissue evidence="12">Muscle</tissue>
    </source>
</reference>
<evidence type="ECO:0000313" key="12">
    <source>
        <dbReference type="EMBL" id="NXK45957.1"/>
    </source>
</evidence>
<dbReference type="PANTHER" id="PTHR46077:SF1">
    <property type="entry name" value="TOP1 BINDING ARGININE_SERINE RICH PROTEIN, E3 UBIQUITIN LIGASE"/>
    <property type="match status" value="1"/>
</dbReference>
<evidence type="ECO:0000313" key="13">
    <source>
        <dbReference type="Proteomes" id="UP000537522"/>
    </source>
</evidence>
<feature type="compositionally biased region" description="Low complexity" evidence="10">
    <location>
        <begin position="269"/>
        <end position="278"/>
    </location>
</feature>
<dbReference type="EC" id="2.3.2.27" evidence="2"/>
<dbReference type="AlphaFoldDB" id="A0A7L0JQA5"/>
<dbReference type="Proteomes" id="UP000537522">
    <property type="component" value="Unassembled WGS sequence"/>
</dbReference>
<evidence type="ECO:0000256" key="10">
    <source>
        <dbReference type="SAM" id="MobiDB-lite"/>
    </source>
</evidence>
<evidence type="ECO:0000256" key="1">
    <source>
        <dbReference type="ARBA" id="ARBA00000900"/>
    </source>
</evidence>
<dbReference type="InterPro" id="IPR001841">
    <property type="entry name" value="Znf_RING"/>
</dbReference>
<feature type="compositionally biased region" description="Low complexity" evidence="10">
    <location>
        <begin position="206"/>
        <end position="217"/>
    </location>
</feature>
<evidence type="ECO:0000259" key="11">
    <source>
        <dbReference type="PROSITE" id="PS50089"/>
    </source>
</evidence>
<keyword evidence="7" id="KW-0805">Transcription regulation</keyword>
<evidence type="ECO:0000256" key="2">
    <source>
        <dbReference type="ARBA" id="ARBA00012483"/>
    </source>
</evidence>
<dbReference type="SMART" id="SM00184">
    <property type="entry name" value="RING"/>
    <property type="match status" value="1"/>
</dbReference>
<evidence type="ECO:0000256" key="4">
    <source>
        <dbReference type="ARBA" id="ARBA00022723"/>
    </source>
</evidence>
<dbReference type="PROSITE" id="PS50089">
    <property type="entry name" value="ZF_RING_2"/>
    <property type="match status" value="1"/>
</dbReference>
<dbReference type="GO" id="GO:0016874">
    <property type="term" value="F:ligase activity"/>
    <property type="evidence" value="ECO:0007669"/>
    <property type="project" value="UniProtKB-KW"/>
</dbReference>
<dbReference type="InterPro" id="IPR013083">
    <property type="entry name" value="Znf_RING/FYVE/PHD"/>
</dbReference>
<evidence type="ECO:0000256" key="6">
    <source>
        <dbReference type="ARBA" id="ARBA00022833"/>
    </source>
</evidence>
<feature type="non-terminal residue" evidence="12">
    <location>
        <position position="314"/>
    </location>
</feature>
<feature type="compositionally biased region" description="Basic residues" evidence="10">
    <location>
        <begin position="305"/>
        <end position="314"/>
    </location>
</feature>
<dbReference type="PROSITE" id="PS00202">
    <property type="entry name" value="RUBREDOXIN"/>
    <property type="match status" value="1"/>
</dbReference>
<gene>
    <name evidence="12" type="primary">Topors_2</name>
    <name evidence="12" type="ORF">CHATOR_R09951</name>
</gene>
<dbReference type="GO" id="GO:0008270">
    <property type="term" value="F:zinc ion binding"/>
    <property type="evidence" value="ECO:0007669"/>
    <property type="project" value="UniProtKB-KW"/>
</dbReference>